<accession>A0ABR4MYB9</accession>
<name>A0ABR4MYB9_9FUNG</name>
<evidence type="ECO:0000256" key="8">
    <source>
        <dbReference type="ARBA" id="ARBA00023172"/>
    </source>
</evidence>
<proteinExistence type="inferred from homology"/>
<evidence type="ECO:0000256" key="4">
    <source>
        <dbReference type="ARBA" id="ARBA00022759"/>
    </source>
</evidence>
<evidence type="ECO:0000256" key="1">
    <source>
        <dbReference type="ARBA" id="ARBA00004123"/>
    </source>
</evidence>
<keyword evidence="9" id="KW-0234">DNA repair</keyword>
<evidence type="ECO:0000259" key="14">
    <source>
        <dbReference type="Pfam" id="PF07522"/>
    </source>
</evidence>
<dbReference type="Gene3D" id="3.60.15.10">
    <property type="entry name" value="Ribonuclease Z/Hydroxyacylglutathione hydrolase-like"/>
    <property type="match status" value="1"/>
</dbReference>
<keyword evidence="3" id="KW-0540">Nuclease</keyword>
<feature type="domain" description="DNA repair metallo-beta-lactamase" evidence="14">
    <location>
        <begin position="217"/>
        <end position="259"/>
    </location>
</feature>
<dbReference type="PANTHER" id="PTHR23240:SF8">
    <property type="entry name" value="PROTEIN ARTEMIS"/>
    <property type="match status" value="1"/>
</dbReference>
<keyword evidence="10" id="KW-0539">Nucleus</keyword>
<evidence type="ECO:0000256" key="7">
    <source>
        <dbReference type="ARBA" id="ARBA00022839"/>
    </source>
</evidence>
<protein>
    <recommendedName>
        <fullName evidence="11">Protein artemis</fullName>
    </recommendedName>
    <alternativeName>
        <fullName evidence="12">DNA cross-link repair 1C protein</fullName>
    </alternativeName>
</protein>
<evidence type="ECO:0000313" key="16">
    <source>
        <dbReference type="Proteomes" id="UP001527925"/>
    </source>
</evidence>
<evidence type="ECO:0000256" key="12">
    <source>
        <dbReference type="ARBA" id="ARBA00042677"/>
    </source>
</evidence>
<feature type="region of interest" description="Disordered" evidence="13">
    <location>
        <begin position="327"/>
        <end position="347"/>
    </location>
</feature>
<dbReference type="GO" id="GO:0004527">
    <property type="term" value="F:exonuclease activity"/>
    <property type="evidence" value="ECO:0007669"/>
    <property type="project" value="UniProtKB-KW"/>
</dbReference>
<gene>
    <name evidence="15" type="primary">DCLRE1B</name>
    <name evidence="15" type="ORF">HK105_208212</name>
</gene>
<evidence type="ECO:0000256" key="3">
    <source>
        <dbReference type="ARBA" id="ARBA00022722"/>
    </source>
</evidence>
<reference evidence="15 16" key="1">
    <citation type="submission" date="2023-09" db="EMBL/GenBank/DDBJ databases">
        <title>Pangenome analysis of Batrachochytrium dendrobatidis and related Chytrids.</title>
        <authorList>
            <person name="Yacoub M.N."/>
            <person name="Stajich J.E."/>
            <person name="James T.Y."/>
        </authorList>
    </citation>
    <scope>NUCLEOTIDE SEQUENCE [LARGE SCALE GENOMIC DNA]</scope>
    <source>
        <strain evidence="15 16">JEL0888</strain>
    </source>
</reference>
<keyword evidence="5" id="KW-0227">DNA damage</keyword>
<sequence length="386" mass="42448">MSIQMLDNSFLQATLLPASHCPGSAMVLLENDSQRVLCTGDFRLEGDLLANLLSSDSLRRDEHGLREISAIYLDTTFANPNWSEFPTRRESAEAVVHLIRSFPSNVQVLLRTERCGYELLWIAVSKEIGVKIHVTKERFRMYQALDKQEPYMLDVFGEAKVSEHLTACESDTRVFSSPCAATDDAKRRGQLAEIVPSAMFWGLAESMAHGQWRICDPGLGRATQSIKDPGMFRVLYSTHPSLSEMLDFVARLKPKRVHPIAVGNKTSPLSLKQVMSHVDFVGTLESARRRAGGSLSAGSRAIAAGPARTTDPRLGWEALALPIEPMQSSSSLARPTRHSSGGPARRVREAAIRDAKARFLAGETLRLRTTRPLRAGREAEAAGGGQ</sequence>
<keyword evidence="4" id="KW-0255">Endonuclease</keyword>
<dbReference type="Pfam" id="PF07522">
    <property type="entry name" value="DRMBL"/>
    <property type="match status" value="1"/>
</dbReference>
<dbReference type="SUPFAM" id="SSF56281">
    <property type="entry name" value="Metallo-hydrolase/oxidoreductase"/>
    <property type="match status" value="1"/>
</dbReference>
<evidence type="ECO:0000256" key="6">
    <source>
        <dbReference type="ARBA" id="ARBA00022801"/>
    </source>
</evidence>
<evidence type="ECO:0000256" key="9">
    <source>
        <dbReference type="ARBA" id="ARBA00023204"/>
    </source>
</evidence>
<dbReference type="EMBL" id="JADGIZ020000071">
    <property type="protein sequence ID" value="KAL2912297.1"/>
    <property type="molecule type" value="Genomic_DNA"/>
</dbReference>
<evidence type="ECO:0000313" key="15">
    <source>
        <dbReference type="EMBL" id="KAL2912297.1"/>
    </source>
</evidence>
<evidence type="ECO:0000256" key="5">
    <source>
        <dbReference type="ARBA" id="ARBA00022763"/>
    </source>
</evidence>
<comment type="caution">
    <text evidence="15">The sequence shown here is derived from an EMBL/GenBank/DDBJ whole genome shotgun (WGS) entry which is preliminary data.</text>
</comment>
<dbReference type="PANTHER" id="PTHR23240">
    <property type="entry name" value="DNA CROSS-LINK REPAIR PROTEIN PSO2/SNM1-RELATED"/>
    <property type="match status" value="1"/>
</dbReference>
<keyword evidence="8" id="KW-0233">DNA recombination</keyword>
<organism evidence="15 16">
    <name type="scientific">Polyrhizophydium stewartii</name>
    <dbReference type="NCBI Taxonomy" id="2732419"/>
    <lineage>
        <taxon>Eukaryota</taxon>
        <taxon>Fungi</taxon>
        <taxon>Fungi incertae sedis</taxon>
        <taxon>Chytridiomycota</taxon>
        <taxon>Chytridiomycota incertae sedis</taxon>
        <taxon>Chytridiomycetes</taxon>
        <taxon>Rhizophydiales</taxon>
        <taxon>Rhizophydiales incertae sedis</taxon>
        <taxon>Polyrhizophydium</taxon>
    </lineage>
</organism>
<dbReference type="InterPro" id="IPR036866">
    <property type="entry name" value="RibonucZ/Hydroxyglut_hydro"/>
</dbReference>
<keyword evidence="16" id="KW-1185">Reference proteome</keyword>
<evidence type="ECO:0000256" key="11">
    <source>
        <dbReference type="ARBA" id="ARBA00039759"/>
    </source>
</evidence>
<comment type="similarity">
    <text evidence="2">Belongs to the DNA repair metallo-beta-lactamase (DRMBL) family.</text>
</comment>
<comment type="subcellular location">
    <subcellularLocation>
        <location evidence="1">Nucleus</location>
    </subcellularLocation>
</comment>
<evidence type="ECO:0000256" key="10">
    <source>
        <dbReference type="ARBA" id="ARBA00023242"/>
    </source>
</evidence>
<dbReference type="Proteomes" id="UP001527925">
    <property type="component" value="Unassembled WGS sequence"/>
</dbReference>
<dbReference type="InterPro" id="IPR011084">
    <property type="entry name" value="DRMBL"/>
</dbReference>
<evidence type="ECO:0000256" key="13">
    <source>
        <dbReference type="SAM" id="MobiDB-lite"/>
    </source>
</evidence>
<evidence type="ECO:0000256" key="2">
    <source>
        <dbReference type="ARBA" id="ARBA00010304"/>
    </source>
</evidence>
<keyword evidence="6" id="KW-0378">Hydrolase</keyword>
<keyword evidence="7 15" id="KW-0269">Exonuclease</keyword>